<proteinExistence type="predicted"/>
<comment type="caution">
    <text evidence="1">The sequence shown here is derived from an EMBL/GenBank/DDBJ whole genome shotgun (WGS) entry which is preliminary data.</text>
</comment>
<sequence>MADTNISPGAAQLTLSTSALTLDRDLTADNYTGDADNFWDGGVLGGIPVINNGIDVPQAWNPITGGTKLVDLANWPSATTAKIVKPFRNYLIAMNITQSATDKPHMIWWSHQADPGTIPDSWDHSDATKDAGRFELTDVNAGVIQDGEALGDFFMIYKDNATHGLQFVGGSFIWRRFNVFTATGILAQRCVAVLPVMKGKPSRHLLATGDDIIVHNGRTADSVLDKRMRKFLNSNMDPTNYTRSYMTINPRYTEGWFCFPEQGEDFPTLAIVWNYVDDTLGVRDLTPGAAFIAAGVVSEAAASRLWDDMTGTWDESKETWGARQFTPQEVDLLQCSPAEAQLLHLDNTNQLAGVNMNSSLERTGLAASRLDRFGRPVIDITRRKLATRLWPRMTGGPVELRLGSQEEIGGTVTWTEAKTFTPGTDNYVDFDAPANGRLLALRIESNTDVAWTIEGYDIDIAELGEI</sequence>
<dbReference type="AlphaFoldDB" id="A0A0F9W8Y9"/>
<accession>A0A0F9W8Y9</accession>
<protein>
    <submittedName>
        <fullName evidence="1">Uncharacterized protein</fullName>
    </submittedName>
</protein>
<name>A0A0F9W8Y9_9ZZZZ</name>
<evidence type="ECO:0000313" key="1">
    <source>
        <dbReference type="EMBL" id="KKN74538.1"/>
    </source>
</evidence>
<reference evidence="1" key="1">
    <citation type="journal article" date="2015" name="Nature">
        <title>Complex archaea that bridge the gap between prokaryotes and eukaryotes.</title>
        <authorList>
            <person name="Spang A."/>
            <person name="Saw J.H."/>
            <person name="Jorgensen S.L."/>
            <person name="Zaremba-Niedzwiedzka K."/>
            <person name="Martijn J."/>
            <person name="Lind A.E."/>
            <person name="van Eijk R."/>
            <person name="Schleper C."/>
            <person name="Guy L."/>
            <person name="Ettema T.J."/>
        </authorList>
    </citation>
    <scope>NUCLEOTIDE SEQUENCE</scope>
</reference>
<dbReference type="EMBL" id="LAZR01000324">
    <property type="protein sequence ID" value="KKN74538.1"/>
    <property type="molecule type" value="Genomic_DNA"/>
</dbReference>
<gene>
    <name evidence="1" type="ORF">LCGC14_0389550</name>
</gene>
<organism evidence="1">
    <name type="scientific">marine sediment metagenome</name>
    <dbReference type="NCBI Taxonomy" id="412755"/>
    <lineage>
        <taxon>unclassified sequences</taxon>
        <taxon>metagenomes</taxon>
        <taxon>ecological metagenomes</taxon>
    </lineage>
</organism>